<dbReference type="CDD" id="cd01427">
    <property type="entry name" value="HAD_like"/>
    <property type="match status" value="1"/>
</dbReference>
<comment type="caution">
    <text evidence="1">The sequence shown here is derived from an EMBL/GenBank/DDBJ whole genome shotgun (WGS) entry which is preliminary data.</text>
</comment>
<keyword evidence="2" id="KW-1185">Reference proteome</keyword>
<dbReference type="InterPro" id="IPR023214">
    <property type="entry name" value="HAD_sf"/>
</dbReference>
<dbReference type="PANTHER" id="PTHR43434:SF1">
    <property type="entry name" value="PHOSPHOGLYCOLATE PHOSPHATASE"/>
    <property type="match status" value="1"/>
</dbReference>
<proteinExistence type="predicted"/>
<organism evidence="1 2">
    <name type="scientific">Streptomyces actuosus</name>
    <dbReference type="NCBI Taxonomy" id="1885"/>
    <lineage>
        <taxon>Bacteria</taxon>
        <taxon>Bacillati</taxon>
        <taxon>Actinomycetota</taxon>
        <taxon>Actinomycetes</taxon>
        <taxon>Kitasatosporales</taxon>
        <taxon>Streptomycetaceae</taxon>
        <taxon>Streptomyces</taxon>
    </lineage>
</organism>
<dbReference type="InterPro" id="IPR036412">
    <property type="entry name" value="HAD-like_sf"/>
</dbReference>
<sequence>MTRESEGLRALVAGARHVLFDFDGPICLLFHGCPADRIAAEQVEWLDERGLGWVLTDSERRSEDPHGVLSSIAERHPGSDLVAELEEQLTRHELRAARRARPTAHADVLIRTWVAVGVQLAIVTNNSARTVSSYLRGRGLLRCFDPHIYGRTRDLSLLKPHPRTLNTALTALGAAPETSLMIGDSLSDHTAAVRAGVPFVGYARHDATAEQMQRAGVPEHSITRSLEPLLEAVRRS</sequence>
<dbReference type="Gene3D" id="3.40.50.1000">
    <property type="entry name" value="HAD superfamily/HAD-like"/>
    <property type="match status" value="1"/>
</dbReference>
<dbReference type="SUPFAM" id="SSF56784">
    <property type="entry name" value="HAD-like"/>
    <property type="match status" value="1"/>
</dbReference>
<gene>
    <name evidence="1" type="ORF">JS756_13480</name>
</gene>
<protein>
    <submittedName>
        <fullName evidence="1">HAD hydrolase-like protein</fullName>
    </submittedName>
</protein>
<dbReference type="InterPro" id="IPR041492">
    <property type="entry name" value="HAD_2"/>
</dbReference>
<accession>A0ABS2VPT1</accession>
<evidence type="ECO:0000313" key="1">
    <source>
        <dbReference type="EMBL" id="MBN0045103.1"/>
    </source>
</evidence>
<dbReference type="Proteomes" id="UP000788262">
    <property type="component" value="Unassembled WGS sequence"/>
</dbReference>
<reference evidence="1 2" key="1">
    <citation type="submission" date="2021-02" db="EMBL/GenBank/DDBJ databases">
        <title>Whole genome sequencing of Streptomyces actuosus VRA1.</title>
        <authorList>
            <person name="Sen G."/>
            <person name="Sen A."/>
        </authorList>
    </citation>
    <scope>NUCLEOTIDE SEQUENCE [LARGE SCALE GENOMIC DNA]</scope>
    <source>
        <strain evidence="1 2">VRA1</strain>
    </source>
</reference>
<evidence type="ECO:0000313" key="2">
    <source>
        <dbReference type="Proteomes" id="UP000788262"/>
    </source>
</evidence>
<dbReference type="InterPro" id="IPR023198">
    <property type="entry name" value="PGP-like_dom2"/>
</dbReference>
<dbReference type="Gene3D" id="1.10.150.240">
    <property type="entry name" value="Putative phosphatase, domain 2"/>
    <property type="match status" value="1"/>
</dbReference>
<dbReference type="Pfam" id="PF13419">
    <property type="entry name" value="HAD_2"/>
    <property type="match status" value="1"/>
</dbReference>
<dbReference type="InterPro" id="IPR050155">
    <property type="entry name" value="HAD-like_hydrolase_sf"/>
</dbReference>
<dbReference type="PANTHER" id="PTHR43434">
    <property type="entry name" value="PHOSPHOGLYCOLATE PHOSPHATASE"/>
    <property type="match status" value="1"/>
</dbReference>
<name>A0ABS2VPT1_STRAS</name>
<dbReference type="EMBL" id="JAFFZS010000008">
    <property type="protein sequence ID" value="MBN0045103.1"/>
    <property type="molecule type" value="Genomic_DNA"/>
</dbReference>